<gene>
    <name evidence="2" type="ORF">NCTC10172_00708</name>
</gene>
<evidence type="ECO:0000313" key="3">
    <source>
        <dbReference type="Proteomes" id="UP000290909"/>
    </source>
</evidence>
<feature type="transmembrane region" description="Helical" evidence="1">
    <location>
        <begin position="37"/>
        <end position="58"/>
    </location>
</feature>
<dbReference type="Pfam" id="PF11070">
    <property type="entry name" value="DUF2871"/>
    <property type="match status" value="1"/>
</dbReference>
<dbReference type="InterPro" id="IPR021299">
    <property type="entry name" value="DUF2871"/>
</dbReference>
<feature type="transmembrane region" description="Helical" evidence="1">
    <location>
        <begin position="110"/>
        <end position="132"/>
    </location>
</feature>
<name>A0A449BJS6_9MOLU</name>
<dbReference type="KEGG" id="ahk:NCTC10172_00708"/>
<feature type="transmembrane region" description="Helical" evidence="1">
    <location>
        <begin position="7"/>
        <end position="25"/>
    </location>
</feature>
<dbReference type="EMBL" id="LR215050">
    <property type="protein sequence ID" value="VEU82688.1"/>
    <property type="molecule type" value="Genomic_DNA"/>
</dbReference>
<evidence type="ECO:0000256" key="1">
    <source>
        <dbReference type="SAM" id="Phobius"/>
    </source>
</evidence>
<protein>
    <submittedName>
        <fullName evidence="2">Protein of uncharacterized function (DUF2871)</fullName>
    </submittedName>
</protein>
<dbReference type="AlphaFoldDB" id="A0A449BJS6"/>
<keyword evidence="1" id="KW-1133">Transmembrane helix</keyword>
<accession>A0A449BJS6</accession>
<reference evidence="2 3" key="1">
    <citation type="submission" date="2019-01" db="EMBL/GenBank/DDBJ databases">
        <authorList>
            <consortium name="Pathogen Informatics"/>
        </authorList>
    </citation>
    <scope>NUCLEOTIDE SEQUENCE [LARGE SCALE GENOMIC DNA]</scope>
    <source>
        <strain evidence="2 3">NCTC10172</strain>
    </source>
</reference>
<keyword evidence="1" id="KW-0472">Membrane</keyword>
<feature type="transmembrane region" description="Helical" evidence="1">
    <location>
        <begin position="70"/>
        <end position="90"/>
    </location>
</feature>
<dbReference type="Proteomes" id="UP000290909">
    <property type="component" value="Chromosome"/>
</dbReference>
<proteinExistence type="predicted"/>
<sequence>MKKLAKISFYYSILGLVLGIFYREFTKINDFTGETVLGGLHTHALALGTLFFLIVLIVEKQFKLTESKKFKPFFIVYNSGLIGLLVMMMIRGILEVLGTNVTTGWDLTISWLAGFAHMAMAAGFVRFFLMLFKQIDLIEKQSE</sequence>
<dbReference type="RefSeq" id="WP_035368194.1">
    <property type="nucleotide sequence ID" value="NZ_LR215050.1"/>
</dbReference>
<evidence type="ECO:0000313" key="2">
    <source>
        <dbReference type="EMBL" id="VEU82688.1"/>
    </source>
</evidence>
<dbReference type="STRING" id="1408416.GCA_000702765_00114"/>
<keyword evidence="1" id="KW-0812">Transmembrane</keyword>
<keyword evidence="3" id="KW-1185">Reference proteome</keyword>
<organism evidence="2 3">
    <name type="scientific">Acholeplasma hippikon</name>
    <dbReference type="NCBI Taxonomy" id="264636"/>
    <lineage>
        <taxon>Bacteria</taxon>
        <taxon>Bacillati</taxon>
        <taxon>Mycoplasmatota</taxon>
        <taxon>Mollicutes</taxon>
        <taxon>Acholeplasmatales</taxon>
        <taxon>Acholeplasmataceae</taxon>
        <taxon>Acholeplasma</taxon>
    </lineage>
</organism>